<accession>A0ABX6TBN8</accession>
<proteinExistence type="predicted"/>
<dbReference type="Proteomes" id="UP000516105">
    <property type="component" value="Chromosome"/>
</dbReference>
<protein>
    <submittedName>
        <fullName evidence="4">Glycosyltransferase</fullName>
    </submittedName>
</protein>
<dbReference type="RefSeq" id="WP_187709101.1">
    <property type="nucleotide sequence ID" value="NZ_CP060782.1"/>
</dbReference>
<evidence type="ECO:0000313" key="5">
    <source>
        <dbReference type="Proteomes" id="UP000516105"/>
    </source>
</evidence>
<name>A0ABX6TBN8_9SPHN</name>
<evidence type="ECO:0000259" key="3">
    <source>
        <dbReference type="Pfam" id="PF00534"/>
    </source>
</evidence>
<keyword evidence="1" id="KW-0328">Glycosyltransferase</keyword>
<dbReference type="CDD" id="cd03801">
    <property type="entry name" value="GT4_PimA-like"/>
    <property type="match status" value="1"/>
</dbReference>
<keyword evidence="2" id="KW-0808">Transferase</keyword>
<evidence type="ECO:0000313" key="4">
    <source>
        <dbReference type="EMBL" id="QNP46148.1"/>
    </source>
</evidence>
<dbReference type="EMBL" id="CP060782">
    <property type="protein sequence ID" value="QNP46148.1"/>
    <property type="molecule type" value="Genomic_DNA"/>
</dbReference>
<organism evidence="4 5">
    <name type="scientific">Sphingomonas sediminicola</name>
    <dbReference type="NCBI Taxonomy" id="386874"/>
    <lineage>
        <taxon>Bacteria</taxon>
        <taxon>Pseudomonadati</taxon>
        <taxon>Pseudomonadota</taxon>
        <taxon>Alphaproteobacteria</taxon>
        <taxon>Sphingomonadales</taxon>
        <taxon>Sphingomonadaceae</taxon>
        <taxon>Sphingomonas</taxon>
    </lineage>
</organism>
<keyword evidence="5" id="KW-1185">Reference proteome</keyword>
<dbReference type="Gene3D" id="3.40.50.2000">
    <property type="entry name" value="Glycogen Phosphorylase B"/>
    <property type="match status" value="1"/>
</dbReference>
<evidence type="ECO:0000256" key="2">
    <source>
        <dbReference type="ARBA" id="ARBA00022679"/>
    </source>
</evidence>
<gene>
    <name evidence="4" type="ORF">H9L14_02495</name>
</gene>
<dbReference type="PANTHER" id="PTHR12526">
    <property type="entry name" value="GLYCOSYLTRANSFERASE"/>
    <property type="match status" value="1"/>
</dbReference>
<reference evidence="4 5" key="1">
    <citation type="submission" date="2020-08" db="EMBL/GenBank/DDBJ databases">
        <title>Genome sequence of Sphingomonas sediminicola KACC 15039T.</title>
        <authorList>
            <person name="Hyun D.-W."/>
            <person name="Bae J.-W."/>
        </authorList>
    </citation>
    <scope>NUCLEOTIDE SEQUENCE [LARGE SCALE GENOMIC DNA]</scope>
    <source>
        <strain evidence="4 5">KACC 15039</strain>
    </source>
</reference>
<dbReference type="SUPFAM" id="SSF53756">
    <property type="entry name" value="UDP-Glycosyltransferase/glycogen phosphorylase"/>
    <property type="match status" value="1"/>
</dbReference>
<sequence length="283" mass="31998">MDARPVRWLGAKIVISYHAVLWPQFRPVKKSWRFLLELNRIFILRHAKGILSTSRDIRGQIEQLLGRDKDRVPIFDHLPTYSPAQFADISPPDDLPRRPFRTFFMSRIEENKGVFDIVEIARSLEAARPGEYRFDICGSGGALAALRQRVTDLGLEGVVMCHGFSNPEKVSELMSSSHVCIVPTRTNYEAGFEMTCSEAILAARPLVTSAVCPALDYLRDASVEAKPDDPASYREAIVKLSDDPQLYASKQRACAGLQAQFYDRGNSWYSAMRRALDPYARKR</sequence>
<feature type="domain" description="Glycosyl transferase family 1" evidence="3">
    <location>
        <begin position="96"/>
        <end position="248"/>
    </location>
</feature>
<dbReference type="InterPro" id="IPR001296">
    <property type="entry name" value="Glyco_trans_1"/>
</dbReference>
<evidence type="ECO:0000256" key="1">
    <source>
        <dbReference type="ARBA" id="ARBA00022676"/>
    </source>
</evidence>
<dbReference type="Pfam" id="PF00534">
    <property type="entry name" value="Glycos_transf_1"/>
    <property type="match status" value="1"/>
</dbReference>
<dbReference type="PANTHER" id="PTHR12526:SF510">
    <property type="entry name" value="D-INOSITOL 3-PHOSPHATE GLYCOSYLTRANSFERASE"/>
    <property type="match status" value="1"/>
</dbReference>